<evidence type="ECO:0000256" key="1">
    <source>
        <dbReference type="SAM" id="MobiDB-lite"/>
    </source>
</evidence>
<dbReference type="KEGG" id="ssl:SS1G_06472"/>
<dbReference type="GeneID" id="5488553"/>
<gene>
    <name evidence="2" type="ORF">SS1G_06472</name>
</gene>
<organism evidence="2 3">
    <name type="scientific">Sclerotinia sclerotiorum (strain ATCC 18683 / 1980 / Ss-1)</name>
    <name type="common">White mold</name>
    <name type="synonym">Whetzelinia sclerotiorum</name>
    <dbReference type="NCBI Taxonomy" id="665079"/>
    <lineage>
        <taxon>Eukaryota</taxon>
        <taxon>Fungi</taxon>
        <taxon>Dikarya</taxon>
        <taxon>Ascomycota</taxon>
        <taxon>Pezizomycotina</taxon>
        <taxon>Leotiomycetes</taxon>
        <taxon>Helotiales</taxon>
        <taxon>Sclerotiniaceae</taxon>
        <taxon>Sclerotinia</taxon>
    </lineage>
</organism>
<dbReference type="InParanoid" id="A7EMC4"/>
<sequence>MAGSKGDRLASRFGHPALYKPLITPMVHARAQNILASVYGGRLTDSNNPGSGDNMLVSGYSDTFALYPMRVGQPGRSAKGAVPGAEFAEEHGGSGGIFGRAEDIIRTDAPGSSRWGPDSRPGTPLHSGGMGTPTLPNFMSSPRPGTPDSVRGDIGMSGGMGMRYFGDRKGSSGETMSLVYGAQDMPASAVPGVQERAPGFLGGGPQGYGNLPQEDLDGRGSVDHDPMDYDYFRSRRTRKD</sequence>
<dbReference type="Proteomes" id="UP000001312">
    <property type="component" value="Unassembled WGS sequence"/>
</dbReference>
<protein>
    <submittedName>
        <fullName evidence="2">Uncharacterized protein</fullName>
    </submittedName>
</protein>
<evidence type="ECO:0000313" key="3">
    <source>
        <dbReference type="Proteomes" id="UP000001312"/>
    </source>
</evidence>
<reference evidence="3" key="1">
    <citation type="journal article" date="2011" name="PLoS Genet.">
        <title>Genomic analysis of the necrotrophic fungal pathogens Sclerotinia sclerotiorum and Botrytis cinerea.</title>
        <authorList>
            <person name="Amselem J."/>
            <person name="Cuomo C.A."/>
            <person name="van Kan J.A."/>
            <person name="Viaud M."/>
            <person name="Benito E.P."/>
            <person name="Couloux A."/>
            <person name="Coutinho P.M."/>
            <person name="de Vries R.P."/>
            <person name="Dyer P.S."/>
            <person name="Fillinger S."/>
            <person name="Fournier E."/>
            <person name="Gout L."/>
            <person name="Hahn M."/>
            <person name="Kohn L."/>
            <person name="Lapalu N."/>
            <person name="Plummer K.M."/>
            <person name="Pradier J.M."/>
            <person name="Quevillon E."/>
            <person name="Sharon A."/>
            <person name="Simon A."/>
            <person name="ten Have A."/>
            <person name="Tudzynski B."/>
            <person name="Tudzynski P."/>
            <person name="Wincker P."/>
            <person name="Andrew M."/>
            <person name="Anthouard V."/>
            <person name="Beever R.E."/>
            <person name="Beffa R."/>
            <person name="Benoit I."/>
            <person name="Bouzid O."/>
            <person name="Brault B."/>
            <person name="Chen Z."/>
            <person name="Choquer M."/>
            <person name="Collemare J."/>
            <person name="Cotton P."/>
            <person name="Danchin E.G."/>
            <person name="Da Silva C."/>
            <person name="Gautier A."/>
            <person name="Giraud C."/>
            <person name="Giraud T."/>
            <person name="Gonzalez C."/>
            <person name="Grossetete S."/>
            <person name="Guldener U."/>
            <person name="Henrissat B."/>
            <person name="Howlett B.J."/>
            <person name="Kodira C."/>
            <person name="Kretschmer M."/>
            <person name="Lappartient A."/>
            <person name="Leroch M."/>
            <person name="Levis C."/>
            <person name="Mauceli E."/>
            <person name="Neuveglise C."/>
            <person name="Oeser B."/>
            <person name="Pearson M."/>
            <person name="Poulain J."/>
            <person name="Poussereau N."/>
            <person name="Quesneville H."/>
            <person name="Rascle C."/>
            <person name="Schumacher J."/>
            <person name="Segurens B."/>
            <person name="Sexton A."/>
            <person name="Silva E."/>
            <person name="Sirven C."/>
            <person name="Soanes D.M."/>
            <person name="Talbot N.J."/>
            <person name="Templeton M."/>
            <person name="Yandava C."/>
            <person name="Yarden O."/>
            <person name="Zeng Q."/>
            <person name="Rollins J.A."/>
            <person name="Lebrun M.H."/>
            <person name="Dickman M."/>
        </authorList>
    </citation>
    <scope>NUCLEOTIDE SEQUENCE [LARGE SCALE GENOMIC DNA]</scope>
    <source>
        <strain evidence="3">ATCC 18683 / 1980 / Ss-1</strain>
    </source>
</reference>
<name>A7EMC4_SCLS1</name>
<keyword evidence="3" id="KW-1185">Reference proteome</keyword>
<dbReference type="AlphaFoldDB" id="A7EMC4"/>
<proteinExistence type="predicted"/>
<dbReference type="RefSeq" id="XP_001592232.1">
    <property type="nucleotide sequence ID" value="XM_001592182.1"/>
</dbReference>
<feature type="region of interest" description="Disordered" evidence="1">
    <location>
        <begin position="193"/>
        <end position="240"/>
    </location>
</feature>
<accession>A7EMC4</accession>
<evidence type="ECO:0000313" key="2">
    <source>
        <dbReference type="EMBL" id="EDO03990.1"/>
    </source>
</evidence>
<dbReference type="EMBL" id="CH476628">
    <property type="protein sequence ID" value="EDO03990.1"/>
    <property type="molecule type" value="Genomic_DNA"/>
</dbReference>
<feature type="compositionally biased region" description="Basic and acidic residues" evidence="1">
    <location>
        <begin position="216"/>
        <end position="233"/>
    </location>
</feature>
<feature type="region of interest" description="Disordered" evidence="1">
    <location>
        <begin position="107"/>
        <end position="152"/>
    </location>
</feature>